<dbReference type="Proteomes" id="UP000887572">
    <property type="component" value="Unplaced"/>
</dbReference>
<protein>
    <submittedName>
        <fullName evidence="2">Uncharacterized protein</fullName>
    </submittedName>
</protein>
<dbReference type="WBParaSite" id="Gr19_v10_g9522.t1">
    <property type="protein sequence ID" value="Gr19_v10_g9522.t1"/>
    <property type="gene ID" value="Gr19_v10_g9522"/>
</dbReference>
<name>A0A914IEN4_GLORO</name>
<dbReference type="AlphaFoldDB" id="A0A914IEN4"/>
<proteinExistence type="predicted"/>
<evidence type="ECO:0000313" key="2">
    <source>
        <dbReference type="WBParaSite" id="Gr19_v10_g9522.t1"/>
    </source>
</evidence>
<evidence type="ECO:0000313" key="1">
    <source>
        <dbReference type="Proteomes" id="UP000887572"/>
    </source>
</evidence>
<keyword evidence="1" id="KW-1185">Reference proteome</keyword>
<organism evidence="1 2">
    <name type="scientific">Globodera rostochiensis</name>
    <name type="common">Golden nematode worm</name>
    <name type="synonym">Heterodera rostochiensis</name>
    <dbReference type="NCBI Taxonomy" id="31243"/>
    <lineage>
        <taxon>Eukaryota</taxon>
        <taxon>Metazoa</taxon>
        <taxon>Ecdysozoa</taxon>
        <taxon>Nematoda</taxon>
        <taxon>Chromadorea</taxon>
        <taxon>Rhabditida</taxon>
        <taxon>Tylenchina</taxon>
        <taxon>Tylenchomorpha</taxon>
        <taxon>Tylenchoidea</taxon>
        <taxon>Heteroderidae</taxon>
        <taxon>Heteroderinae</taxon>
        <taxon>Globodera</taxon>
    </lineage>
</organism>
<sequence length="276" mass="32029">MAMPNGNRDDKIDLNLSLGPPKIDLNLSLGPPKIDLNLSLMPSSSQQNANNEENISNIQTSQTDAQKFPWNCAQTFNTFGLHQKQTMIAFDRTCNPLKEIVQLSLSFLGLSLSMDPYSLISSEDLFQKIEQKGMSSCGNEILSWIQKNFEDRTPNRQLFDKMAQRIQKGIALFNNEFNLNVKLLHQKRKKNFMDLKSILQNYYFYYRLYHNLYEISEKIENATERLLLRHWLNTINEALESRMANISSKHEFGMDRIKCLIRNLANRGQFILTSDH</sequence>
<reference evidence="2" key="1">
    <citation type="submission" date="2022-11" db="UniProtKB">
        <authorList>
            <consortium name="WormBaseParasite"/>
        </authorList>
    </citation>
    <scope>IDENTIFICATION</scope>
</reference>
<accession>A0A914IEN4</accession>